<proteinExistence type="predicted"/>
<keyword evidence="2" id="KW-0812">Transmembrane</keyword>
<dbReference type="PANTHER" id="PTHR45815:SF3">
    <property type="entry name" value="PROTEIN DISULFIDE-ISOMERASE A6"/>
    <property type="match status" value="1"/>
</dbReference>
<dbReference type="STRING" id="1257118.L8GYS8"/>
<protein>
    <submittedName>
        <fullName evidence="4">Thioredoxin domain containing protein</fullName>
    </submittedName>
</protein>
<keyword evidence="5" id="KW-1185">Reference proteome</keyword>
<dbReference type="SUPFAM" id="SSF52833">
    <property type="entry name" value="Thioredoxin-like"/>
    <property type="match status" value="1"/>
</dbReference>
<dbReference type="Gene3D" id="3.40.30.10">
    <property type="entry name" value="Glutaredoxin"/>
    <property type="match status" value="1"/>
</dbReference>
<dbReference type="GO" id="GO:0005788">
    <property type="term" value="C:endoplasmic reticulum lumen"/>
    <property type="evidence" value="ECO:0007669"/>
    <property type="project" value="TreeGrafter"/>
</dbReference>
<evidence type="ECO:0000259" key="3">
    <source>
        <dbReference type="PROSITE" id="PS51352"/>
    </source>
</evidence>
<gene>
    <name evidence="4" type="ORF">ACA1_060030</name>
</gene>
<feature type="transmembrane region" description="Helical" evidence="2">
    <location>
        <begin position="440"/>
        <end position="459"/>
    </location>
</feature>
<keyword evidence="2" id="KW-1133">Transmembrane helix</keyword>
<evidence type="ECO:0000256" key="1">
    <source>
        <dbReference type="SAM" id="MobiDB-lite"/>
    </source>
</evidence>
<dbReference type="Proteomes" id="UP000011083">
    <property type="component" value="Unassembled WGS sequence"/>
</dbReference>
<dbReference type="RefSeq" id="XP_004339289.1">
    <property type="nucleotide sequence ID" value="XM_004339241.1"/>
</dbReference>
<dbReference type="GO" id="GO:0015035">
    <property type="term" value="F:protein-disulfide reductase activity"/>
    <property type="evidence" value="ECO:0007669"/>
    <property type="project" value="TreeGrafter"/>
</dbReference>
<dbReference type="CDD" id="cd02961">
    <property type="entry name" value="PDI_a_family"/>
    <property type="match status" value="1"/>
</dbReference>
<dbReference type="GO" id="GO:0034976">
    <property type="term" value="P:response to endoplasmic reticulum stress"/>
    <property type="evidence" value="ECO:0007669"/>
    <property type="project" value="TreeGrafter"/>
</dbReference>
<dbReference type="EMBL" id="KB007974">
    <property type="protein sequence ID" value="ELR17276.1"/>
    <property type="molecule type" value="Genomic_DNA"/>
</dbReference>
<dbReference type="Pfam" id="PF00085">
    <property type="entry name" value="Thioredoxin"/>
    <property type="match status" value="1"/>
</dbReference>
<name>L8GYS8_ACACF</name>
<dbReference type="OrthoDB" id="72053at2759"/>
<dbReference type="InterPro" id="IPR036249">
    <property type="entry name" value="Thioredoxin-like_sf"/>
</dbReference>
<evidence type="ECO:0000313" key="5">
    <source>
        <dbReference type="Proteomes" id="UP000011083"/>
    </source>
</evidence>
<organism evidence="4 5">
    <name type="scientific">Acanthamoeba castellanii (strain ATCC 30010 / Neff)</name>
    <dbReference type="NCBI Taxonomy" id="1257118"/>
    <lineage>
        <taxon>Eukaryota</taxon>
        <taxon>Amoebozoa</taxon>
        <taxon>Discosea</taxon>
        <taxon>Longamoebia</taxon>
        <taxon>Centramoebida</taxon>
        <taxon>Acanthamoebidae</taxon>
        <taxon>Acanthamoeba</taxon>
    </lineage>
</organism>
<reference evidence="4 5" key="1">
    <citation type="journal article" date="2013" name="Genome Biol.">
        <title>Genome of Acanthamoeba castellanii highlights extensive lateral gene transfer and early evolution of tyrosine kinase signaling.</title>
        <authorList>
            <person name="Clarke M."/>
            <person name="Lohan A.J."/>
            <person name="Liu B."/>
            <person name="Lagkouvardos I."/>
            <person name="Roy S."/>
            <person name="Zafar N."/>
            <person name="Bertelli C."/>
            <person name="Schilde C."/>
            <person name="Kianianmomeni A."/>
            <person name="Burglin T.R."/>
            <person name="Frech C."/>
            <person name="Turcotte B."/>
            <person name="Kopec K.O."/>
            <person name="Synnott J.M."/>
            <person name="Choo C."/>
            <person name="Paponov I."/>
            <person name="Finkler A."/>
            <person name="Soon Heng Tan C."/>
            <person name="Hutchins A.P."/>
            <person name="Weinmeier T."/>
            <person name="Rattei T."/>
            <person name="Chu J.S."/>
            <person name="Gimenez G."/>
            <person name="Irimia M."/>
            <person name="Rigden D.J."/>
            <person name="Fitzpatrick D.A."/>
            <person name="Lorenzo-Morales J."/>
            <person name="Bateman A."/>
            <person name="Chiu C.H."/>
            <person name="Tang P."/>
            <person name="Hegemann P."/>
            <person name="Fromm H."/>
            <person name="Raoult D."/>
            <person name="Greub G."/>
            <person name="Miranda-Saavedra D."/>
            <person name="Chen N."/>
            <person name="Nash P."/>
            <person name="Ginger M.L."/>
            <person name="Horn M."/>
            <person name="Schaap P."/>
            <person name="Caler L."/>
            <person name="Loftus B."/>
        </authorList>
    </citation>
    <scope>NUCLEOTIDE SEQUENCE [LARGE SCALE GENOMIC DNA]</scope>
    <source>
        <strain evidence="4 5">Neff</strain>
    </source>
</reference>
<accession>L8GYS8</accession>
<dbReference type="AlphaFoldDB" id="L8GYS8"/>
<dbReference type="PANTHER" id="PTHR45815">
    <property type="entry name" value="PROTEIN DISULFIDE-ISOMERASE A6"/>
    <property type="match status" value="1"/>
</dbReference>
<dbReference type="GeneID" id="14917872"/>
<dbReference type="KEGG" id="acan:ACA1_060030"/>
<evidence type="ECO:0000313" key="4">
    <source>
        <dbReference type="EMBL" id="ELR17276.1"/>
    </source>
</evidence>
<keyword evidence="2" id="KW-0472">Membrane</keyword>
<dbReference type="PROSITE" id="PS51352">
    <property type="entry name" value="THIOREDOXIN_2"/>
    <property type="match status" value="1"/>
</dbReference>
<dbReference type="VEuPathDB" id="AmoebaDB:ACA1_060030"/>
<feature type="region of interest" description="Disordered" evidence="1">
    <location>
        <begin position="478"/>
        <end position="506"/>
    </location>
</feature>
<feature type="domain" description="Thioredoxin" evidence="3">
    <location>
        <begin position="4"/>
        <end position="129"/>
    </location>
</feature>
<sequence>MLLLLLVLPHGGFALATTGSESEFTTDSADALVELTQANFNDYLRNNGCADWHGVCQQFEPTWRALAEELAGKLTVGRINFNEERELTERFGVTTLPTFKFIYGDGIAVDYKGELNATQIANYGLTLLRPQVLTLATPDDLSRFALPYSAFILFHQPHDSSALAAFVDGIRPFVEAEGVLFARSHSLEFARDLLRGDDDDDALPPPLPFAVVVKDWDRRPGVAARVRPVVAGDTKGLVAFFEEHWMPLLPRLEAASFRLQELQHQPGALGVVIAVGPGLQLRATRIPLIPFILFLDVVRQVAHEYGLAHSNGGTPPRLAFSWVEGPQYQQWLSDFGVGEHQFGSHVFVLDSLRKSYYPGVGVHSADDLRDYLQRIQSGYITKADPLAQAQKMAQHKPKKGLAHKELGVLAVVEDWVNRLELPEWWRPSRWTAVSEASPNAAMYLSLVAGLVFSLVLLCINRAINASPATITAATSHGTTATANAQPAPEASSGTDGLRRRKQAVAQ</sequence>
<evidence type="ECO:0000256" key="2">
    <source>
        <dbReference type="SAM" id="Phobius"/>
    </source>
</evidence>
<dbReference type="InterPro" id="IPR013766">
    <property type="entry name" value="Thioredoxin_domain"/>
</dbReference>